<dbReference type="eggNOG" id="COG0572">
    <property type="taxonomic scope" value="Bacteria"/>
</dbReference>
<proteinExistence type="predicted"/>
<reference evidence="2 3" key="1">
    <citation type="journal article" date="2011" name="J. Bacteriol.">
        <title>Draft genome sequence of Caloramator australicus strain RC3T, a thermoanaerobe from the Great Artesian Basin of Australia.</title>
        <authorList>
            <person name="Ogg C.D."/>
            <person name="Patel B.K.C."/>
        </authorList>
    </citation>
    <scope>NUCLEOTIDE SEQUENCE [LARGE SCALE GENOMIC DNA]</scope>
    <source>
        <strain evidence="2 3">RC3</strain>
    </source>
</reference>
<dbReference type="AlphaFoldDB" id="I7KSY9"/>
<dbReference type="InterPro" id="IPR004095">
    <property type="entry name" value="TGS"/>
</dbReference>
<feature type="domain" description="TGS" evidence="1">
    <location>
        <begin position="1"/>
        <end position="62"/>
    </location>
</feature>
<evidence type="ECO:0000313" key="3">
    <source>
        <dbReference type="Proteomes" id="UP000007652"/>
    </source>
</evidence>
<dbReference type="Proteomes" id="UP000007652">
    <property type="component" value="Unassembled WGS sequence"/>
</dbReference>
<sequence>MLQQIRISFDNKTSKLYPKGVTVEDIVRENFRDIEAVLAVVNGSYMELNTPLYEDAIIRPITLKETAGVRTYVRSLAFLLIKAAQDVFSGSRVTIEHSLNKALYCEIHLDKKLDADIVEKIKLRMKELVDLNIPFEKKLVDKKRAMEIFNGLKMSDKIRLFKNINKEFIELRKLDNLYDFFYGPLVPSTGYLKLFDVKFYDPGILITYPNEENPKEILKFKDVPKLAKIFRETEEWAKILDVADVGALNEKVIDGDIKDIVLVSEALHEKKLAYIADKIYENRDKIKLVLIAGPSSSGKTTFSKRLSIQLRIHGFKPYPISLDDYFVNREDTPKDENGDYDFESIYALDIGLFNKHLSMLLEGQEVELPRFDFILGKRVNSGKKLKLDSKTILVIEGIHGLNELLTNSIPRENKFKIYISALTQLNLDDHNRIPTTDVRLLRRIVRDAKYRGKSPEDTILSWPKVRMGEEKNIFPFQEEADVMFNSTLAYEMPILKKYAYKHLKEIPKDSPAYLEAYRLMLFLEYFIEADNNIEDLIPKNSILREFIGGSCFEE</sequence>
<dbReference type="GO" id="GO:0005524">
    <property type="term" value="F:ATP binding"/>
    <property type="evidence" value="ECO:0007669"/>
    <property type="project" value="InterPro"/>
</dbReference>
<dbReference type="EMBL" id="CAKP01000032">
    <property type="protein sequence ID" value="CCJ32783.1"/>
    <property type="molecule type" value="Genomic_DNA"/>
</dbReference>
<evidence type="ECO:0000259" key="1">
    <source>
        <dbReference type="PROSITE" id="PS51880"/>
    </source>
</evidence>
<dbReference type="FunFam" id="3.40.50.300:FF:001230">
    <property type="entry name" value="Phosphoribulokinase/uridine kinase family protein"/>
    <property type="match status" value="1"/>
</dbReference>
<dbReference type="PROSITE" id="PS51880">
    <property type="entry name" value="TGS"/>
    <property type="match status" value="1"/>
</dbReference>
<accession>I7KSY9</accession>
<dbReference type="PANTHER" id="PTHR10285">
    <property type="entry name" value="URIDINE KINASE"/>
    <property type="match status" value="1"/>
</dbReference>
<name>I7KSY9_9CLOT</name>
<dbReference type="CDD" id="cd01667">
    <property type="entry name" value="TGS_ThrRS"/>
    <property type="match status" value="1"/>
</dbReference>
<dbReference type="STRING" id="857293.CAAU_0699"/>
<keyword evidence="3" id="KW-1185">Reference proteome</keyword>
<dbReference type="Gene3D" id="3.30.980.10">
    <property type="entry name" value="Threonyl-trna Synthetase, Chain A, domain 2"/>
    <property type="match status" value="1"/>
</dbReference>
<keyword evidence="2" id="KW-0418">Kinase</keyword>
<dbReference type="CDD" id="cd02028">
    <property type="entry name" value="UMPK_like"/>
    <property type="match status" value="1"/>
</dbReference>
<organism evidence="2 3">
    <name type="scientific">Caloramator australicus RC3</name>
    <dbReference type="NCBI Taxonomy" id="857293"/>
    <lineage>
        <taxon>Bacteria</taxon>
        <taxon>Bacillati</taxon>
        <taxon>Bacillota</taxon>
        <taxon>Clostridia</taxon>
        <taxon>Eubacteriales</taxon>
        <taxon>Clostridiaceae</taxon>
        <taxon>Caloramator</taxon>
    </lineage>
</organism>
<dbReference type="RefSeq" id="WP_008908059.1">
    <property type="nucleotide sequence ID" value="NZ_CAKP01000032.1"/>
</dbReference>
<dbReference type="EC" id="2.7.1.48" evidence="2"/>
<protein>
    <submittedName>
        <fullName evidence="2">Uridine kinase</fullName>
        <ecNumber evidence="2">2.7.1.48</ecNumber>
    </submittedName>
</protein>
<dbReference type="Gene3D" id="3.40.50.300">
    <property type="entry name" value="P-loop containing nucleotide triphosphate hydrolases"/>
    <property type="match status" value="1"/>
</dbReference>
<dbReference type="InterPro" id="IPR018163">
    <property type="entry name" value="Thr/Ala-tRNA-synth_IIc_edit"/>
</dbReference>
<dbReference type="Pfam" id="PF00485">
    <property type="entry name" value="PRK"/>
    <property type="match status" value="1"/>
</dbReference>
<keyword evidence="2" id="KW-0808">Transferase</keyword>
<dbReference type="GO" id="GO:0004849">
    <property type="term" value="F:uridine kinase activity"/>
    <property type="evidence" value="ECO:0007669"/>
    <property type="project" value="UniProtKB-EC"/>
</dbReference>
<dbReference type="SUPFAM" id="SSF52540">
    <property type="entry name" value="P-loop containing nucleoside triphosphate hydrolases"/>
    <property type="match status" value="1"/>
</dbReference>
<evidence type="ECO:0000313" key="2">
    <source>
        <dbReference type="EMBL" id="CCJ32783.1"/>
    </source>
</evidence>
<gene>
    <name evidence="2" type="ORF">CAAU_0699</name>
</gene>
<dbReference type="InterPro" id="IPR027417">
    <property type="entry name" value="P-loop_NTPase"/>
</dbReference>
<dbReference type="SUPFAM" id="SSF55186">
    <property type="entry name" value="ThrRS/AlaRS common domain"/>
    <property type="match status" value="1"/>
</dbReference>
<dbReference type="InterPro" id="IPR006083">
    <property type="entry name" value="PRK/URK"/>
</dbReference>
<comment type="caution">
    <text evidence="2">The sequence shown here is derived from an EMBL/GenBank/DDBJ whole genome shotgun (WGS) entry which is preliminary data.</text>
</comment>
<dbReference type="OrthoDB" id="9764644at2"/>